<dbReference type="GeneID" id="111449855"/>
<dbReference type="InterPro" id="IPR006460">
    <property type="entry name" value="MIZ1-like_pln"/>
</dbReference>
<reference evidence="3" key="1">
    <citation type="submission" date="2025-08" db="UniProtKB">
        <authorList>
            <consortium name="RefSeq"/>
        </authorList>
    </citation>
    <scope>IDENTIFICATION</scope>
    <source>
        <tissue evidence="3">Young leaves</tissue>
    </source>
</reference>
<keyword evidence="2" id="KW-1185">Reference proteome</keyword>
<evidence type="ECO:0000313" key="2">
    <source>
        <dbReference type="Proteomes" id="UP000504609"/>
    </source>
</evidence>
<evidence type="ECO:0000256" key="1">
    <source>
        <dbReference type="SAM" id="MobiDB-lite"/>
    </source>
</evidence>
<dbReference type="PANTHER" id="PTHR31696">
    <property type="entry name" value="PROTEIN MIZU-KUSSEI 1"/>
    <property type="match status" value="1"/>
</dbReference>
<dbReference type="NCBIfam" id="TIGR01570">
    <property type="entry name" value="A_thal_3588"/>
    <property type="match status" value="1"/>
</dbReference>
<sequence length="258" mass="28274">MKMQHHLELNPLARSTSTASTSSTTKMLQPSSTFNPPQMAIVPNPPSATSSHKSHSLSNRASSLLHSLFQFLFHRRNSLSLSLTLGLTLRRKLTGTLFGHRHGHVTFSLQLDPRAQPLSLLHLDISTTALLKEMSSGLLRIALEAHKLPGRAQPSKLLKQPKWTMYCNGRETGLALSRTCEPYDRHVLNTIRTVSVGAGVIPVLHDGSKGGACSELGELVYMRAEFERVVGSSDSEALFMINPDGNCGSELSIFLLRI</sequence>
<evidence type="ECO:0000313" key="3">
    <source>
        <dbReference type="RefSeq" id="XP_022945715.1"/>
    </source>
</evidence>
<proteinExistence type="predicted"/>
<organism evidence="2 3">
    <name type="scientific">Cucurbita moschata</name>
    <name type="common">Winter crookneck squash</name>
    <name type="synonym">Cucurbita pepo var. moschata</name>
    <dbReference type="NCBI Taxonomy" id="3662"/>
    <lineage>
        <taxon>Eukaryota</taxon>
        <taxon>Viridiplantae</taxon>
        <taxon>Streptophyta</taxon>
        <taxon>Embryophyta</taxon>
        <taxon>Tracheophyta</taxon>
        <taxon>Spermatophyta</taxon>
        <taxon>Magnoliopsida</taxon>
        <taxon>eudicotyledons</taxon>
        <taxon>Gunneridae</taxon>
        <taxon>Pentapetalae</taxon>
        <taxon>rosids</taxon>
        <taxon>fabids</taxon>
        <taxon>Cucurbitales</taxon>
        <taxon>Cucurbitaceae</taxon>
        <taxon>Cucurbiteae</taxon>
        <taxon>Cucurbita</taxon>
    </lineage>
</organism>
<dbReference type="GO" id="GO:0010274">
    <property type="term" value="P:hydrotropism"/>
    <property type="evidence" value="ECO:0007669"/>
    <property type="project" value="InterPro"/>
</dbReference>
<gene>
    <name evidence="3" type="primary">LOC111449855</name>
</gene>
<feature type="compositionally biased region" description="Polar residues" evidence="1">
    <location>
        <begin position="26"/>
        <end position="36"/>
    </location>
</feature>
<dbReference type="Pfam" id="PF04759">
    <property type="entry name" value="DUF617"/>
    <property type="match status" value="1"/>
</dbReference>
<feature type="region of interest" description="Disordered" evidence="1">
    <location>
        <begin position="1"/>
        <end position="55"/>
    </location>
</feature>
<feature type="compositionally biased region" description="Low complexity" evidence="1">
    <location>
        <begin position="15"/>
        <end position="25"/>
    </location>
</feature>
<dbReference type="RefSeq" id="XP_022945715.1">
    <property type="nucleotide sequence ID" value="XM_023089947.1"/>
</dbReference>
<name>A0A6J1G1R9_CUCMO</name>
<protein>
    <submittedName>
        <fullName evidence="3">Protein MIZU-KUSSEI 1-like</fullName>
    </submittedName>
</protein>
<dbReference type="AlphaFoldDB" id="A0A6J1G1R9"/>
<accession>A0A6J1G1R9</accession>
<dbReference type="PANTHER" id="PTHR31696:SF71">
    <property type="entry name" value="PROTEIN MIZU-KUSSEI 1"/>
    <property type="match status" value="1"/>
</dbReference>
<dbReference type="KEGG" id="cmos:111449855"/>
<dbReference type="Proteomes" id="UP000504609">
    <property type="component" value="Unplaced"/>
</dbReference>